<gene>
    <name evidence="9" type="ORF">DP130_12570</name>
</gene>
<accession>A0A4Q0V840</accession>
<dbReference type="InterPro" id="IPR024194">
    <property type="entry name" value="Ac/AlaTfrase_AlgI/DltB"/>
</dbReference>
<dbReference type="InterPro" id="IPR004299">
    <property type="entry name" value="MBOAT_fam"/>
</dbReference>
<evidence type="ECO:0000256" key="5">
    <source>
        <dbReference type="ARBA" id="ARBA00022989"/>
    </source>
</evidence>
<feature type="transmembrane region" description="Helical" evidence="8">
    <location>
        <begin position="77"/>
        <end position="96"/>
    </location>
</feature>
<comment type="similarity">
    <text evidence="2 7">Belongs to the membrane-bound acyltransferase family.</text>
</comment>
<proteinExistence type="inferred from homology"/>
<evidence type="ECO:0000256" key="7">
    <source>
        <dbReference type="PIRNR" id="PIRNR016636"/>
    </source>
</evidence>
<dbReference type="PANTHER" id="PTHR13285:SF18">
    <property type="entry name" value="PROTEIN-CYSTEINE N-PALMITOYLTRANSFERASE RASP"/>
    <property type="match status" value="1"/>
</dbReference>
<keyword evidence="7" id="KW-0012">Acyltransferase</keyword>
<dbReference type="PIRSF" id="PIRSF500217">
    <property type="entry name" value="AlgI"/>
    <property type="match status" value="1"/>
</dbReference>
<evidence type="ECO:0000313" key="9">
    <source>
        <dbReference type="EMBL" id="RXI45080.1"/>
    </source>
</evidence>
<dbReference type="PANTHER" id="PTHR13285">
    <property type="entry name" value="ACYLTRANSFERASE"/>
    <property type="match status" value="1"/>
</dbReference>
<dbReference type="GO" id="GO:0005886">
    <property type="term" value="C:plasma membrane"/>
    <property type="evidence" value="ECO:0007669"/>
    <property type="project" value="UniProtKB-SubCell"/>
</dbReference>
<evidence type="ECO:0000256" key="1">
    <source>
        <dbReference type="ARBA" id="ARBA00004651"/>
    </source>
</evidence>
<dbReference type="InterPro" id="IPR051085">
    <property type="entry name" value="MB_O-acyltransferase"/>
</dbReference>
<dbReference type="PIRSF" id="PIRSF016636">
    <property type="entry name" value="AlgI_DltB"/>
    <property type="match status" value="1"/>
</dbReference>
<feature type="transmembrane region" description="Helical" evidence="8">
    <location>
        <begin position="6"/>
        <end position="22"/>
    </location>
</feature>
<evidence type="ECO:0000256" key="4">
    <source>
        <dbReference type="ARBA" id="ARBA00022692"/>
    </source>
</evidence>
<feature type="transmembrane region" description="Helical" evidence="8">
    <location>
        <begin position="48"/>
        <end position="65"/>
    </location>
</feature>
<keyword evidence="7" id="KW-0808">Transferase</keyword>
<dbReference type="AlphaFoldDB" id="A0A4Q0V840"/>
<comment type="subcellular location">
    <subcellularLocation>
        <location evidence="1">Cell membrane</location>
        <topology evidence="1">Multi-pass membrane protein</topology>
    </subcellularLocation>
</comment>
<dbReference type="Proteomes" id="UP000290921">
    <property type="component" value="Unassembled WGS sequence"/>
</dbReference>
<organism evidence="9 10">
    <name type="scientific">Clostridium tetani</name>
    <dbReference type="NCBI Taxonomy" id="1513"/>
    <lineage>
        <taxon>Bacteria</taxon>
        <taxon>Bacillati</taxon>
        <taxon>Bacillota</taxon>
        <taxon>Clostridia</taxon>
        <taxon>Eubacteriales</taxon>
        <taxon>Clostridiaceae</taxon>
        <taxon>Clostridium</taxon>
    </lineage>
</organism>
<keyword evidence="4 8" id="KW-0812">Transmembrane</keyword>
<evidence type="ECO:0000256" key="6">
    <source>
        <dbReference type="ARBA" id="ARBA00023136"/>
    </source>
</evidence>
<feature type="transmembrane region" description="Helical" evidence="8">
    <location>
        <begin position="401"/>
        <end position="420"/>
    </location>
</feature>
<dbReference type="Pfam" id="PF03062">
    <property type="entry name" value="MBOAT"/>
    <property type="match status" value="1"/>
</dbReference>
<dbReference type="RefSeq" id="WP_129030913.1">
    <property type="nucleotide sequence ID" value="NZ_AP026806.1"/>
</dbReference>
<dbReference type="GO" id="GO:0042121">
    <property type="term" value="P:alginic acid biosynthetic process"/>
    <property type="evidence" value="ECO:0007669"/>
    <property type="project" value="InterPro"/>
</dbReference>
<evidence type="ECO:0000256" key="3">
    <source>
        <dbReference type="ARBA" id="ARBA00022475"/>
    </source>
</evidence>
<evidence type="ECO:0000313" key="10">
    <source>
        <dbReference type="Proteomes" id="UP000290921"/>
    </source>
</evidence>
<feature type="transmembrane region" description="Helical" evidence="8">
    <location>
        <begin position="322"/>
        <end position="339"/>
    </location>
</feature>
<feature type="transmembrane region" description="Helical" evidence="8">
    <location>
        <begin position="440"/>
        <end position="458"/>
    </location>
</feature>
<dbReference type="EMBL" id="QMAP01000014">
    <property type="protein sequence ID" value="RXI45080.1"/>
    <property type="molecule type" value="Genomic_DNA"/>
</dbReference>
<dbReference type="InterPro" id="IPR028362">
    <property type="entry name" value="AlgI"/>
</dbReference>
<keyword evidence="5 8" id="KW-1133">Transmembrane helix</keyword>
<protein>
    <submittedName>
        <fullName evidence="9">MBOAT family protein</fullName>
    </submittedName>
</protein>
<sequence>MVFSSLVFIFVFLPITLLTYYISPKKLRNLILLIASLIFYAWGEPIYIFLMMFTTVFSYFSSLFIDKYKNRKGTSLALFILSVMVNLGILCFFKYYGFFIDNINNLFSMNINVKKLPLPVGISFYTFQTLSYVIDVYLEKVPVQKNIISFSTYVTMFPQLVAGPIVKYGDINKQLDNRKESLDKFGDGVSYFIRGLSKKVLLANNLGLLWTTVKATSFTELSIFSAWLGIIAFTLQIYFDFSGYSDMAIGLGKFFGFELMENFNYPYISRSVTEFWRRWHISLGSWFREYVYIPLGGNRTGAIRQYRNLFIVWFLTGFWHGANWNFIIWGLYFGVFITLEKVFILKWLNKIPKFISHFYTLIILIVGWAIFEFENTSLMFSYIKTMFGMGSNPLIDNQSIYYLYTNLFLFMLAIIFSTPLPKKLFQRFIYNIKLRSFSKLIVPIIYLILIFLCTTYLVNETYNPFLYFKF</sequence>
<keyword evidence="3 7" id="KW-1003">Cell membrane</keyword>
<evidence type="ECO:0000256" key="2">
    <source>
        <dbReference type="ARBA" id="ARBA00010323"/>
    </source>
</evidence>
<comment type="caution">
    <text evidence="9">The sequence shown here is derived from an EMBL/GenBank/DDBJ whole genome shotgun (WGS) entry which is preliminary data.</text>
</comment>
<evidence type="ECO:0000256" key="8">
    <source>
        <dbReference type="SAM" id="Phobius"/>
    </source>
</evidence>
<dbReference type="GO" id="GO:0016746">
    <property type="term" value="F:acyltransferase activity"/>
    <property type="evidence" value="ECO:0007669"/>
    <property type="project" value="UniProtKB-KW"/>
</dbReference>
<name>A0A4Q0V840_CLOTA</name>
<feature type="transmembrane region" description="Helical" evidence="8">
    <location>
        <begin position="221"/>
        <end position="239"/>
    </location>
</feature>
<keyword evidence="6 7" id="KW-0472">Membrane</keyword>
<reference evidence="9 10" key="1">
    <citation type="submission" date="2018-06" db="EMBL/GenBank/DDBJ databases">
        <title>Genome conservation of Clostridium tetani.</title>
        <authorList>
            <person name="Bruggemann H."/>
            <person name="Popoff M.R."/>
        </authorList>
    </citation>
    <scope>NUCLEOTIDE SEQUENCE [LARGE SCALE GENOMIC DNA]</scope>
    <source>
        <strain evidence="9 10">2017.061</strain>
    </source>
</reference>